<evidence type="ECO:0000313" key="4">
    <source>
        <dbReference type="Proteomes" id="UP001597521"/>
    </source>
</evidence>
<dbReference type="Pfam" id="PF03713">
    <property type="entry name" value="DUF305"/>
    <property type="match status" value="1"/>
</dbReference>
<evidence type="ECO:0000256" key="1">
    <source>
        <dbReference type="SAM" id="Phobius"/>
    </source>
</evidence>
<feature type="domain" description="DUF305" evidence="2">
    <location>
        <begin position="113"/>
        <end position="162"/>
    </location>
</feature>
<keyword evidence="4" id="KW-1185">Reference proteome</keyword>
<feature type="transmembrane region" description="Helical" evidence="1">
    <location>
        <begin position="25"/>
        <end position="46"/>
    </location>
</feature>
<dbReference type="RefSeq" id="WP_386834616.1">
    <property type="nucleotide sequence ID" value="NZ_JBHUNP010000001.1"/>
</dbReference>
<accession>A0ABW5QNV7</accession>
<feature type="transmembrane region" description="Helical" evidence="1">
    <location>
        <begin position="88"/>
        <end position="105"/>
    </location>
</feature>
<sequence>MTDHAHHTAPHSDQSSHGAHGRPYLMFWINMILGLIVMYVVMFSMIDGWRDFRNNLNMFYMAVTMWAPMGIFMLATMPGMFPKRRTNIVLYAAFGVLTVLSFFGTRAQAFIDDRQFVDSMIPHHSGAILMCREADLEDAELIALCGEIIEAQRREIEQMEAIGARL</sequence>
<keyword evidence="1" id="KW-0812">Transmembrane</keyword>
<protein>
    <submittedName>
        <fullName evidence="3">DUF305 domain-containing protein</fullName>
    </submittedName>
</protein>
<organism evidence="3 4">
    <name type="scientific">Devosia albogilva</name>
    <dbReference type="NCBI Taxonomy" id="429726"/>
    <lineage>
        <taxon>Bacteria</taxon>
        <taxon>Pseudomonadati</taxon>
        <taxon>Pseudomonadota</taxon>
        <taxon>Alphaproteobacteria</taxon>
        <taxon>Hyphomicrobiales</taxon>
        <taxon>Devosiaceae</taxon>
        <taxon>Devosia</taxon>
    </lineage>
</organism>
<evidence type="ECO:0000259" key="2">
    <source>
        <dbReference type="Pfam" id="PF03713"/>
    </source>
</evidence>
<gene>
    <name evidence="3" type="ORF">ACFSX5_15395</name>
</gene>
<dbReference type="Gene3D" id="1.20.1260.10">
    <property type="match status" value="1"/>
</dbReference>
<dbReference type="InterPro" id="IPR012347">
    <property type="entry name" value="Ferritin-like"/>
</dbReference>
<reference evidence="4" key="1">
    <citation type="journal article" date="2019" name="Int. J. Syst. Evol. Microbiol.">
        <title>The Global Catalogue of Microorganisms (GCM) 10K type strain sequencing project: providing services to taxonomists for standard genome sequencing and annotation.</title>
        <authorList>
            <consortium name="The Broad Institute Genomics Platform"/>
            <consortium name="The Broad Institute Genome Sequencing Center for Infectious Disease"/>
            <person name="Wu L."/>
            <person name="Ma J."/>
        </authorList>
    </citation>
    <scope>NUCLEOTIDE SEQUENCE [LARGE SCALE GENOMIC DNA]</scope>
    <source>
        <strain evidence="4">CCM 7427</strain>
    </source>
</reference>
<evidence type="ECO:0000313" key="3">
    <source>
        <dbReference type="EMBL" id="MFD2649174.1"/>
    </source>
</evidence>
<name>A0ABW5QNV7_9HYPH</name>
<dbReference type="InterPro" id="IPR005183">
    <property type="entry name" value="DUF305_CopM-like"/>
</dbReference>
<comment type="caution">
    <text evidence="3">The sequence shown here is derived from an EMBL/GenBank/DDBJ whole genome shotgun (WGS) entry which is preliminary data.</text>
</comment>
<keyword evidence="1" id="KW-1133">Transmembrane helix</keyword>
<feature type="transmembrane region" description="Helical" evidence="1">
    <location>
        <begin position="58"/>
        <end position="76"/>
    </location>
</feature>
<keyword evidence="1" id="KW-0472">Membrane</keyword>
<dbReference type="Proteomes" id="UP001597521">
    <property type="component" value="Unassembled WGS sequence"/>
</dbReference>
<dbReference type="EMBL" id="JBHUNP010000001">
    <property type="protein sequence ID" value="MFD2649174.1"/>
    <property type="molecule type" value="Genomic_DNA"/>
</dbReference>
<proteinExistence type="predicted"/>